<protein>
    <recommendedName>
        <fullName evidence="6">ABC transporter</fullName>
    </recommendedName>
</protein>
<feature type="chain" id="PRO_5043134744" description="ABC transporter" evidence="1">
    <location>
        <begin position="21"/>
        <end position="403"/>
    </location>
</feature>
<gene>
    <name evidence="3" type="ORF">ATP06_0216745</name>
    <name evidence="2" type="ORF">AVL48_17060</name>
</gene>
<name>A0A154M3X5_9PSEU</name>
<dbReference type="Proteomes" id="UP000076321">
    <property type="component" value="Unassembled WGS sequence"/>
</dbReference>
<dbReference type="EMBL" id="LOBU02000013">
    <property type="protein sequence ID" value="OKA07484.1"/>
    <property type="molecule type" value="Genomic_DNA"/>
</dbReference>
<dbReference type="OrthoDB" id="60524at2"/>
<dbReference type="SUPFAM" id="SSF50998">
    <property type="entry name" value="Quinoprotein alcohol dehydrogenase-like"/>
    <property type="match status" value="1"/>
</dbReference>
<dbReference type="EMBL" id="LQCI01000052">
    <property type="protein sequence ID" value="KZB79302.1"/>
    <property type="molecule type" value="Genomic_DNA"/>
</dbReference>
<dbReference type="Proteomes" id="UP000186883">
    <property type="component" value="Unassembled WGS sequence"/>
</dbReference>
<reference evidence="2 4" key="1">
    <citation type="submission" date="2015-12" db="EMBL/GenBank/DDBJ databases">
        <title>Amycolatopsis regifaucium genome sequencing and assembly.</title>
        <authorList>
            <person name="Mayilraj S."/>
        </authorList>
    </citation>
    <scope>NUCLEOTIDE SEQUENCE [LARGE SCALE GENOMIC DNA]</scope>
    <source>
        <strain evidence="2 4">GY080</strain>
    </source>
</reference>
<keyword evidence="5" id="KW-1185">Reference proteome</keyword>
<reference evidence="3 5" key="2">
    <citation type="submission" date="2016-11" db="EMBL/GenBank/DDBJ databases">
        <title>Genome sequencing of Amycolatopsis regifaucium.</title>
        <authorList>
            <person name="Mayilraj S."/>
            <person name="Kaur N."/>
        </authorList>
    </citation>
    <scope>NUCLEOTIDE SEQUENCE [LARGE SCALE GENOMIC DNA]</scope>
    <source>
        <strain evidence="3 5">GY080</strain>
    </source>
</reference>
<dbReference type="PROSITE" id="PS51257">
    <property type="entry name" value="PROKAR_LIPOPROTEIN"/>
    <property type="match status" value="1"/>
</dbReference>
<sequence>MRLKKSRTAVVLAVTAVTLAACGGEPPRDTAAEVPHGYVEGAEEAAEAQSRLIVADPASGAVRVVDLITEEVHEAGRVEGVRGLIGDGRFGYLTGGDASVRVIDSGAWMVDHGDHVHYYRAKPREVGLAPGKQPLGAYSDPVVSVVSFSDGSASVLDRAALDKGSVAELGRIVREPHAGVAVPYGKHILASVADPGKPYAHRVRVHDRRGKPVAELDPPCPELQGQAVTRRGVVFGCADGALLVTEKDGTFTGEKIPYPPEAVAHERATAFSHRPGGTTLVAESGDGAVWSLDVGRRAWRYLETGPVAAVNAVGEGGPLLVLARDGGLRAYDGATGKEQARISLLSPEAAAAAAPSIQVDTTRAYVNNPLSGEVYEIDYNDNLRRARTLRVDGKAGHIVETGR</sequence>
<evidence type="ECO:0000313" key="5">
    <source>
        <dbReference type="Proteomes" id="UP000186883"/>
    </source>
</evidence>
<proteinExistence type="predicted"/>
<feature type="signal peptide" evidence="1">
    <location>
        <begin position="1"/>
        <end position="20"/>
    </location>
</feature>
<accession>A0A154M3X5</accession>
<evidence type="ECO:0000313" key="3">
    <source>
        <dbReference type="EMBL" id="OKA07484.1"/>
    </source>
</evidence>
<organism evidence="2 4">
    <name type="scientific">Amycolatopsis regifaucium</name>
    <dbReference type="NCBI Taxonomy" id="546365"/>
    <lineage>
        <taxon>Bacteria</taxon>
        <taxon>Bacillati</taxon>
        <taxon>Actinomycetota</taxon>
        <taxon>Actinomycetes</taxon>
        <taxon>Pseudonocardiales</taxon>
        <taxon>Pseudonocardiaceae</taxon>
        <taxon>Amycolatopsis</taxon>
    </lineage>
</organism>
<comment type="caution">
    <text evidence="2">The sequence shown here is derived from an EMBL/GenBank/DDBJ whole genome shotgun (WGS) entry which is preliminary data.</text>
</comment>
<dbReference type="InterPro" id="IPR015943">
    <property type="entry name" value="WD40/YVTN_repeat-like_dom_sf"/>
</dbReference>
<evidence type="ECO:0000313" key="4">
    <source>
        <dbReference type="Proteomes" id="UP000076321"/>
    </source>
</evidence>
<evidence type="ECO:0000256" key="1">
    <source>
        <dbReference type="SAM" id="SignalP"/>
    </source>
</evidence>
<dbReference type="AlphaFoldDB" id="A0A154M3X5"/>
<keyword evidence="1" id="KW-0732">Signal</keyword>
<dbReference type="RefSeq" id="WP_061980931.1">
    <property type="nucleotide sequence ID" value="NZ_FOPQ01000002.1"/>
</dbReference>
<evidence type="ECO:0000313" key="2">
    <source>
        <dbReference type="EMBL" id="KZB79302.1"/>
    </source>
</evidence>
<dbReference type="Gene3D" id="2.130.10.10">
    <property type="entry name" value="YVTN repeat-like/Quinoprotein amine dehydrogenase"/>
    <property type="match status" value="1"/>
</dbReference>
<evidence type="ECO:0008006" key="6">
    <source>
        <dbReference type="Google" id="ProtNLM"/>
    </source>
</evidence>
<dbReference type="InterPro" id="IPR011047">
    <property type="entry name" value="Quinoprotein_ADH-like_sf"/>
</dbReference>